<dbReference type="InterPro" id="IPR029052">
    <property type="entry name" value="Metallo-depent_PP-like"/>
</dbReference>
<dbReference type="InterPro" id="IPR004843">
    <property type="entry name" value="Calcineurin-like_PHP"/>
</dbReference>
<gene>
    <name evidence="2" type="ORF">H8S23_13050</name>
</gene>
<reference evidence="2" key="1">
    <citation type="submission" date="2020-08" db="EMBL/GenBank/DDBJ databases">
        <title>Genome public.</title>
        <authorList>
            <person name="Liu C."/>
            <person name="Sun Q."/>
        </authorList>
    </citation>
    <scope>NUCLEOTIDE SEQUENCE</scope>
    <source>
        <strain evidence="2">BX8</strain>
    </source>
</reference>
<proteinExistence type="predicted"/>
<name>A0A923L225_9FIRM</name>
<keyword evidence="3" id="KW-1185">Reference proteome</keyword>
<accession>A0A923L225</accession>
<dbReference type="CDD" id="cd00838">
    <property type="entry name" value="MPP_superfamily"/>
    <property type="match status" value="1"/>
</dbReference>
<dbReference type="Pfam" id="PF00149">
    <property type="entry name" value="Metallophos"/>
    <property type="match status" value="1"/>
</dbReference>
<evidence type="ECO:0000313" key="2">
    <source>
        <dbReference type="EMBL" id="MBC5582434.1"/>
    </source>
</evidence>
<dbReference type="Gene3D" id="3.60.21.10">
    <property type="match status" value="1"/>
</dbReference>
<dbReference type="Proteomes" id="UP000659630">
    <property type="component" value="Unassembled WGS sequence"/>
</dbReference>
<protein>
    <submittedName>
        <fullName evidence="2">Metallophosphoesterase</fullName>
    </submittedName>
</protein>
<feature type="domain" description="Calcineurin-like phosphoesterase" evidence="1">
    <location>
        <begin position="2"/>
        <end position="173"/>
    </location>
</feature>
<organism evidence="2 3">
    <name type="scientific">Anaerofilum hominis</name>
    <dbReference type="NCBI Taxonomy" id="2763016"/>
    <lineage>
        <taxon>Bacteria</taxon>
        <taxon>Bacillati</taxon>
        <taxon>Bacillota</taxon>
        <taxon>Clostridia</taxon>
        <taxon>Eubacteriales</taxon>
        <taxon>Oscillospiraceae</taxon>
        <taxon>Anaerofilum</taxon>
    </lineage>
</organism>
<dbReference type="SUPFAM" id="SSF56300">
    <property type="entry name" value="Metallo-dependent phosphatases"/>
    <property type="match status" value="1"/>
</dbReference>
<dbReference type="GO" id="GO:0016787">
    <property type="term" value="F:hydrolase activity"/>
    <property type="evidence" value="ECO:0007669"/>
    <property type="project" value="InterPro"/>
</dbReference>
<dbReference type="AlphaFoldDB" id="A0A923L225"/>
<sequence length="236" mass="27695">MIYVTADLHGDADRLKEAAVKRLKRQDTLIVLGDFGFLWRGDKEEQKLLKWLGKRPYTLLFLDGAHENYDLLRDYPAEPYAGGRARHISGRLYHLLRGEVYTIENKKLLCFGGGESEDRLDREEGETWWRSELPAADELDNCREKLGENGGRVDYILTHTPPYRLRRFLLGEAAETNRLETFLDEVADQMEYRCWYFGRYHLDRAVSSRAVAVYRKVLPLWAEPQKKLFRRDGRQP</sequence>
<evidence type="ECO:0000313" key="3">
    <source>
        <dbReference type="Proteomes" id="UP000659630"/>
    </source>
</evidence>
<dbReference type="EMBL" id="JACONZ010000005">
    <property type="protein sequence ID" value="MBC5582434.1"/>
    <property type="molecule type" value="Genomic_DNA"/>
</dbReference>
<evidence type="ECO:0000259" key="1">
    <source>
        <dbReference type="Pfam" id="PF00149"/>
    </source>
</evidence>
<comment type="caution">
    <text evidence="2">The sequence shown here is derived from an EMBL/GenBank/DDBJ whole genome shotgun (WGS) entry which is preliminary data.</text>
</comment>